<dbReference type="InterPro" id="IPR014284">
    <property type="entry name" value="RNA_pol_sigma-70_dom"/>
</dbReference>
<evidence type="ECO:0000313" key="9">
    <source>
        <dbReference type="Proteomes" id="UP000199534"/>
    </source>
</evidence>
<evidence type="ECO:0000313" key="8">
    <source>
        <dbReference type="EMBL" id="SFR54319.1"/>
    </source>
</evidence>
<evidence type="ECO:0000256" key="3">
    <source>
        <dbReference type="ARBA" id="ARBA00023082"/>
    </source>
</evidence>
<dbReference type="SUPFAM" id="SSF88946">
    <property type="entry name" value="Sigma2 domain of RNA polymerase sigma factors"/>
    <property type="match status" value="1"/>
</dbReference>
<dbReference type="OrthoDB" id="9782108at2"/>
<organism evidence="8 9">
    <name type="scientific">Robiginitalea myxolifaciens</name>
    <dbReference type="NCBI Taxonomy" id="400055"/>
    <lineage>
        <taxon>Bacteria</taxon>
        <taxon>Pseudomonadati</taxon>
        <taxon>Bacteroidota</taxon>
        <taxon>Flavobacteriia</taxon>
        <taxon>Flavobacteriales</taxon>
        <taxon>Flavobacteriaceae</taxon>
        <taxon>Robiginitalea</taxon>
    </lineage>
</organism>
<dbReference type="InterPro" id="IPR013249">
    <property type="entry name" value="RNA_pol_sigma70_r4_t2"/>
</dbReference>
<dbReference type="PANTHER" id="PTHR43133">
    <property type="entry name" value="RNA POLYMERASE ECF-TYPE SIGMA FACTO"/>
    <property type="match status" value="1"/>
</dbReference>
<dbReference type="Pfam" id="PF04542">
    <property type="entry name" value="Sigma70_r2"/>
    <property type="match status" value="1"/>
</dbReference>
<accession>A0A1I6HIM6</accession>
<evidence type="ECO:0000259" key="7">
    <source>
        <dbReference type="Pfam" id="PF08281"/>
    </source>
</evidence>
<dbReference type="Gene3D" id="1.10.1740.10">
    <property type="match status" value="1"/>
</dbReference>
<dbReference type="Gene3D" id="1.10.10.10">
    <property type="entry name" value="Winged helix-like DNA-binding domain superfamily/Winged helix DNA-binding domain"/>
    <property type="match status" value="1"/>
</dbReference>
<proteinExistence type="inferred from homology"/>
<dbReference type="GO" id="GO:0003677">
    <property type="term" value="F:DNA binding"/>
    <property type="evidence" value="ECO:0007669"/>
    <property type="project" value="UniProtKB-KW"/>
</dbReference>
<dbReference type="InterPro" id="IPR013324">
    <property type="entry name" value="RNA_pol_sigma_r3/r4-like"/>
</dbReference>
<keyword evidence="5" id="KW-0804">Transcription</keyword>
<comment type="similarity">
    <text evidence="1">Belongs to the sigma-70 factor family. ECF subfamily.</text>
</comment>
<feature type="domain" description="RNA polymerase sigma factor 70 region 4 type 2" evidence="7">
    <location>
        <begin position="124"/>
        <end position="175"/>
    </location>
</feature>
<dbReference type="SUPFAM" id="SSF88659">
    <property type="entry name" value="Sigma3 and sigma4 domains of RNA polymerase sigma factors"/>
    <property type="match status" value="1"/>
</dbReference>
<dbReference type="GO" id="GO:0016987">
    <property type="term" value="F:sigma factor activity"/>
    <property type="evidence" value="ECO:0007669"/>
    <property type="project" value="UniProtKB-KW"/>
</dbReference>
<keyword evidence="9" id="KW-1185">Reference proteome</keyword>
<reference evidence="8 9" key="1">
    <citation type="submission" date="2016-10" db="EMBL/GenBank/DDBJ databases">
        <authorList>
            <person name="de Groot N.N."/>
        </authorList>
    </citation>
    <scope>NUCLEOTIDE SEQUENCE [LARGE SCALE GENOMIC DNA]</scope>
    <source>
        <strain evidence="8 9">DSM 21019</strain>
    </source>
</reference>
<dbReference type="NCBIfam" id="TIGR02937">
    <property type="entry name" value="sigma70-ECF"/>
    <property type="match status" value="1"/>
</dbReference>
<evidence type="ECO:0000256" key="1">
    <source>
        <dbReference type="ARBA" id="ARBA00010641"/>
    </source>
</evidence>
<dbReference type="STRING" id="400055.SAMN04490243_2794"/>
<dbReference type="RefSeq" id="WP_092983255.1">
    <property type="nucleotide sequence ID" value="NZ_FOYQ01000002.1"/>
</dbReference>
<dbReference type="InterPro" id="IPR013325">
    <property type="entry name" value="RNA_pol_sigma_r2"/>
</dbReference>
<keyword evidence="3" id="KW-0731">Sigma factor</keyword>
<evidence type="ECO:0000259" key="6">
    <source>
        <dbReference type="Pfam" id="PF04542"/>
    </source>
</evidence>
<keyword evidence="4" id="KW-0238">DNA-binding</keyword>
<gene>
    <name evidence="8" type="ORF">SAMN04490243_2794</name>
</gene>
<sequence>MTAHSLHPETWVDRYADYLYNYTITRLGDEELAKDLVQETFIAGLESAPKFKGNAAERTWLTAILKRKIIDQYRKANSKKGKAEVRMNFSENADRDEDWLEAMAADPDSIRENDSIENVELGLAIQDCIAGLPEKQARVFEMKTMLGMETEDICKELDISPSNLWVIVHRARSALMSCLNDNWFR</sequence>
<dbReference type="EMBL" id="FOYQ01000002">
    <property type="protein sequence ID" value="SFR54319.1"/>
    <property type="molecule type" value="Genomic_DNA"/>
</dbReference>
<dbReference type="Pfam" id="PF08281">
    <property type="entry name" value="Sigma70_r4_2"/>
    <property type="match status" value="1"/>
</dbReference>
<protein>
    <submittedName>
        <fullName evidence="8">RNA polymerase sigma-70 factor, ECF subfamily</fullName>
    </submittedName>
</protein>
<evidence type="ECO:0000256" key="4">
    <source>
        <dbReference type="ARBA" id="ARBA00023125"/>
    </source>
</evidence>
<evidence type="ECO:0000256" key="2">
    <source>
        <dbReference type="ARBA" id="ARBA00023015"/>
    </source>
</evidence>
<evidence type="ECO:0000256" key="5">
    <source>
        <dbReference type="ARBA" id="ARBA00023163"/>
    </source>
</evidence>
<dbReference type="InterPro" id="IPR036388">
    <property type="entry name" value="WH-like_DNA-bd_sf"/>
</dbReference>
<dbReference type="Proteomes" id="UP000199534">
    <property type="component" value="Unassembled WGS sequence"/>
</dbReference>
<keyword evidence="2" id="KW-0805">Transcription regulation</keyword>
<dbReference type="PANTHER" id="PTHR43133:SF8">
    <property type="entry name" value="RNA POLYMERASE SIGMA FACTOR HI_1459-RELATED"/>
    <property type="match status" value="1"/>
</dbReference>
<dbReference type="InterPro" id="IPR039425">
    <property type="entry name" value="RNA_pol_sigma-70-like"/>
</dbReference>
<dbReference type="AlphaFoldDB" id="A0A1I6HIM6"/>
<feature type="domain" description="RNA polymerase sigma-70 region 2" evidence="6">
    <location>
        <begin position="12"/>
        <end position="77"/>
    </location>
</feature>
<dbReference type="InterPro" id="IPR007627">
    <property type="entry name" value="RNA_pol_sigma70_r2"/>
</dbReference>
<name>A0A1I6HIM6_9FLAO</name>
<dbReference type="GO" id="GO:0006352">
    <property type="term" value="P:DNA-templated transcription initiation"/>
    <property type="evidence" value="ECO:0007669"/>
    <property type="project" value="InterPro"/>
</dbReference>